<protein>
    <submittedName>
        <fullName evidence="2">Uncharacterized protein</fullName>
    </submittedName>
</protein>
<proteinExistence type="predicted"/>
<sequence>MEAEDFPVEKEGTSKEKVDTETPAGTNDNPKEAPARWYMDLVEVGVPRMEYAKGALLLVPDALSRRPDYVSKSPREGLKEAGVLDDKSDMPKTSLAAMNTSSIFEEGPSKSYPAWHAEQEAYLHAVDTLQIAEKAMEATLAFKVGGSI</sequence>
<dbReference type="AlphaFoldDB" id="A0AAE0ETT9"/>
<organism evidence="2 3">
    <name type="scientific">Cymbomonas tetramitiformis</name>
    <dbReference type="NCBI Taxonomy" id="36881"/>
    <lineage>
        <taxon>Eukaryota</taxon>
        <taxon>Viridiplantae</taxon>
        <taxon>Chlorophyta</taxon>
        <taxon>Pyramimonadophyceae</taxon>
        <taxon>Pyramimonadales</taxon>
        <taxon>Pyramimonadaceae</taxon>
        <taxon>Cymbomonas</taxon>
    </lineage>
</organism>
<reference evidence="2 3" key="1">
    <citation type="journal article" date="2015" name="Genome Biol. Evol.">
        <title>Comparative Genomics of a Bacterivorous Green Alga Reveals Evolutionary Causalities and Consequences of Phago-Mixotrophic Mode of Nutrition.</title>
        <authorList>
            <person name="Burns J.A."/>
            <person name="Paasch A."/>
            <person name="Narechania A."/>
            <person name="Kim E."/>
        </authorList>
    </citation>
    <scope>NUCLEOTIDE SEQUENCE [LARGE SCALE GENOMIC DNA]</scope>
    <source>
        <strain evidence="2 3">PLY_AMNH</strain>
    </source>
</reference>
<evidence type="ECO:0000256" key="1">
    <source>
        <dbReference type="SAM" id="MobiDB-lite"/>
    </source>
</evidence>
<gene>
    <name evidence="2" type="ORF">CYMTET_50312</name>
</gene>
<evidence type="ECO:0000313" key="3">
    <source>
        <dbReference type="Proteomes" id="UP001190700"/>
    </source>
</evidence>
<dbReference type="EMBL" id="LGRX02033826">
    <property type="protein sequence ID" value="KAK3239782.1"/>
    <property type="molecule type" value="Genomic_DNA"/>
</dbReference>
<evidence type="ECO:0000313" key="2">
    <source>
        <dbReference type="EMBL" id="KAK3239782.1"/>
    </source>
</evidence>
<dbReference type="Proteomes" id="UP001190700">
    <property type="component" value="Unassembled WGS sequence"/>
</dbReference>
<comment type="caution">
    <text evidence="2">The sequence shown here is derived from an EMBL/GenBank/DDBJ whole genome shotgun (WGS) entry which is preliminary data.</text>
</comment>
<feature type="compositionally biased region" description="Basic and acidic residues" evidence="1">
    <location>
        <begin position="7"/>
        <end position="20"/>
    </location>
</feature>
<feature type="region of interest" description="Disordered" evidence="1">
    <location>
        <begin position="68"/>
        <end position="91"/>
    </location>
</feature>
<name>A0AAE0ETT9_9CHLO</name>
<feature type="region of interest" description="Disordered" evidence="1">
    <location>
        <begin position="1"/>
        <end position="33"/>
    </location>
</feature>
<accession>A0AAE0ETT9</accession>
<keyword evidence="3" id="KW-1185">Reference proteome</keyword>
<feature type="compositionally biased region" description="Basic and acidic residues" evidence="1">
    <location>
        <begin position="68"/>
        <end position="90"/>
    </location>
</feature>